<proteinExistence type="predicted"/>
<comment type="caution">
    <text evidence="1">The sequence shown here is derived from an EMBL/GenBank/DDBJ whole genome shotgun (WGS) entry which is preliminary data.</text>
</comment>
<evidence type="ECO:0000313" key="2">
    <source>
        <dbReference type="Proteomes" id="UP001056120"/>
    </source>
</evidence>
<reference evidence="1 2" key="2">
    <citation type="journal article" date="2022" name="Mol. Ecol. Resour.">
        <title>The genomes of chicory, endive, great burdock and yacon provide insights into Asteraceae paleo-polyploidization history and plant inulin production.</title>
        <authorList>
            <person name="Fan W."/>
            <person name="Wang S."/>
            <person name="Wang H."/>
            <person name="Wang A."/>
            <person name="Jiang F."/>
            <person name="Liu H."/>
            <person name="Zhao H."/>
            <person name="Xu D."/>
            <person name="Zhang Y."/>
        </authorList>
    </citation>
    <scope>NUCLEOTIDE SEQUENCE [LARGE SCALE GENOMIC DNA]</scope>
    <source>
        <strain evidence="2">cv. Yunnan</strain>
        <tissue evidence="1">Leaves</tissue>
    </source>
</reference>
<name>A0ACB8Y0D7_9ASTR</name>
<sequence length="113" mass="12699">MGSDQLRSSTSKSQDSVDEFKTQSSKIVDEDKEMTANVVSVDKHNVEESNAESVRKYDEKVDLKVESGEVQDSNVTVKSDQPSLKYQIKKKQGMGRNSPRNSIDPIIFELFTP</sequence>
<accession>A0ACB8Y0D7</accession>
<dbReference type="EMBL" id="CM042046">
    <property type="protein sequence ID" value="KAI3676927.1"/>
    <property type="molecule type" value="Genomic_DNA"/>
</dbReference>
<reference evidence="2" key="1">
    <citation type="journal article" date="2022" name="Mol. Ecol. Resour.">
        <title>The genomes of chicory, endive, great burdock and yacon provide insights into Asteraceae palaeo-polyploidization history and plant inulin production.</title>
        <authorList>
            <person name="Fan W."/>
            <person name="Wang S."/>
            <person name="Wang H."/>
            <person name="Wang A."/>
            <person name="Jiang F."/>
            <person name="Liu H."/>
            <person name="Zhao H."/>
            <person name="Xu D."/>
            <person name="Zhang Y."/>
        </authorList>
    </citation>
    <scope>NUCLEOTIDE SEQUENCE [LARGE SCALE GENOMIC DNA]</scope>
    <source>
        <strain evidence="2">cv. Yunnan</strain>
    </source>
</reference>
<gene>
    <name evidence="1" type="ORF">L1987_86542</name>
</gene>
<dbReference type="Proteomes" id="UP001056120">
    <property type="component" value="Linkage Group LG29"/>
</dbReference>
<evidence type="ECO:0000313" key="1">
    <source>
        <dbReference type="EMBL" id="KAI3676927.1"/>
    </source>
</evidence>
<keyword evidence="2" id="KW-1185">Reference proteome</keyword>
<protein>
    <submittedName>
        <fullName evidence="1">Uncharacterized protein</fullName>
    </submittedName>
</protein>
<organism evidence="1 2">
    <name type="scientific">Smallanthus sonchifolius</name>
    <dbReference type="NCBI Taxonomy" id="185202"/>
    <lineage>
        <taxon>Eukaryota</taxon>
        <taxon>Viridiplantae</taxon>
        <taxon>Streptophyta</taxon>
        <taxon>Embryophyta</taxon>
        <taxon>Tracheophyta</taxon>
        <taxon>Spermatophyta</taxon>
        <taxon>Magnoliopsida</taxon>
        <taxon>eudicotyledons</taxon>
        <taxon>Gunneridae</taxon>
        <taxon>Pentapetalae</taxon>
        <taxon>asterids</taxon>
        <taxon>campanulids</taxon>
        <taxon>Asterales</taxon>
        <taxon>Asteraceae</taxon>
        <taxon>Asteroideae</taxon>
        <taxon>Heliantheae alliance</taxon>
        <taxon>Millerieae</taxon>
        <taxon>Smallanthus</taxon>
    </lineage>
</organism>